<dbReference type="EMBL" id="JSAN01000127">
    <property type="protein sequence ID" value="KIC70958.1"/>
    <property type="molecule type" value="Genomic_DNA"/>
</dbReference>
<evidence type="ECO:0000313" key="10">
    <source>
        <dbReference type="Proteomes" id="UP000031465"/>
    </source>
</evidence>
<dbReference type="GO" id="GO:0005886">
    <property type="term" value="C:plasma membrane"/>
    <property type="evidence" value="ECO:0007669"/>
    <property type="project" value="UniProtKB-SubCell"/>
</dbReference>
<keyword evidence="3" id="KW-1003">Cell membrane</keyword>
<evidence type="ECO:0000256" key="3">
    <source>
        <dbReference type="ARBA" id="ARBA00022475"/>
    </source>
</evidence>
<evidence type="ECO:0000256" key="8">
    <source>
        <dbReference type="SAM" id="Phobius"/>
    </source>
</evidence>
<evidence type="ECO:0000256" key="6">
    <source>
        <dbReference type="ARBA" id="ARBA00022989"/>
    </source>
</evidence>
<dbReference type="Gene3D" id="1.10.3860.10">
    <property type="entry name" value="Sodium:dicarboxylate symporter"/>
    <property type="match status" value="1"/>
</dbReference>
<feature type="transmembrane region" description="Helical" evidence="8">
    <location>
        <begin position="343"/>
        <end position="365"/>
    </location>
</feature>
<dbReference type="GO" id="GO:0006835">
    <property type="term" value="P:dicarboxylic acid transport"/>
    <property type="evidence" value="ECO:0007669"/>
    <property type="project" value="TreeGrafter"/>
</dbReference>
<dbReference type="GO" id="GO:0015293">
    <property type="term" value="F:symporter activity"/>
    <property type="evidence" value="ECO:0007669"/>
    <property type="project" value="UniProtKB-KW"/>
</dbReference>
<protein>
    <submittedName>
        <fullName evidence="9">Proton/sodium-glutamate symport protein</fullName>
    </submittedName>
</protein>
<dbReference type="InterPro" id="IPR001991">
    <property type="entry name" value="Na-dicarboxylate_symporter"/>
</dbReference>
<dbReference type="SUPFAM" id="SSF118215">
    <property type="entry name" value="Proton glutamate symport protein"/>
    <property type="match status" value="1"/>
</dbReference>
<dbReference type="PANTHER" id="PTHR42865">
    <property type="entry name" value="PROTON/GLUTAMATE-ASPARTATE SYMPORTER"/>
    <property type="match status" value="1"/>
</dbReference>
<keyword evidence="2" id="KW-0813">Transport</keyword>
<evidence type="ECO:0000256" key="2">
    <source>
        <dbReference type="ARBA" id="ARBA00022448"/>
    </source>
</evidence>
<keyword evidence="7 8" id="KW-0472">Membrane</keyword>
<feature type="transmembrane region" description="Helical" evidence="8">
    <location>
        <begin position="319"/>
        <end position="337"/>
    </location>
</feature>
<organism evidence="9 10">
    <name type="scientific">Candidatus Protochlamydia amoebophila</name>
    <dbReference type="NCBI Taxonomy" id="362787"/>
    <lineage>
        <taxon>Bacteria</taxon>
        <taxon>Pseudomonadati</taxon>
        <taxon>Chlamydiota</taxon>
        <taxon>Chlamydiia</taxon>
        <taxon>Parachlamydiales</taxon>
        <taxon>Parachlamydiaceae</taxon>
        <taxon>Candidatus Protochlamydia</taxon>
    </lineage>
</organism>
<dbReference type="Pfam" id="PF00375">
    <property type="entry name" value="SDF"/>
    <property type="match status" value="1"/>
</dbReference>
<evidence type="ECO:0000256" key="4">
    <source>
        <dbReference type="ARBA" id="ARBA00022692"/>
    </source>
</evidence>
<dbReference type="PATRIC" id="fig|362787.3.peg.1847"/>
<feature type="transmembrane region" description="Helical" evidence="8">
    <location>
        <begin position="130"/>
        <end position="154"/>
    </location>
</feature>
<dbReference type="Proteomes" id="UP000031465">
    <property type="component" value="Unassembled WGS sequence"/>
</dbReference>
<evidence type="ECO:0000256" key="7">
    <source>
        <dbReference type="ARBA" id="ARBA00023136"/>
    </source>
</evidence>
<evidence type="ECO:0000256" key="5">
    <source>
        <dbReference type="ARBA" id="ARBA00022847"/>
    </source>
</evidence>
<accession>A0A0C1H7T9</accession>
<keyword evidence="6 8" id="KW-1133">Transmembrane helix</keyword>
<dbReference type="InterPro" id="IPR036458">
    <property type="entry name" value="Na:dicarbo_symporter_sf"/>
</dbReference>
<feature type="transmembrane region" description="Helical" evidence="8">
    <location>
        <begin position="214"/>
        <end position="234"/>
    </location>
</feature>
<feature type="transmembrane region" description="Helical" evidence="8">
    <location>
        <begin position="41"/>
        <end position="63"/>
    </location>
</feature>
<comment type="subcellular location">
    <subcellularLocation>
        <location evidence="1">Cell membrane</location>
        <topology evidence="1">Multi-pass membrane protein</topology>
    </subcellularLocation>
</comment>
<name>A0A0C1H7T9_9BACT</name>
<evidence type="ECO:0000256" key="1">
    <source>
        <dbReference type="ARBA" id="ARBA00004651"/>
    </source>
</evidence>
<sequence length="412" mass="43844">MKSMKLWLKIFIGLALGVLAGIILGERAALLKPLGTIFLNLINMIIPLLILSSMAIGITSIHDPQKLGRVGGKTIGIYFITTVISILIGILFANSFQVGSGLHLTSVNIIEAKTPSFSEIIVSIIPSNPVAALASGSILQIIVFAVFLGIAINFSGEKGIPLKNFLESLADVMYRLTSLVMEFSPIGVFGIMAWVAGTFGISLLIPLFKFLGVYYLACLIHLVVVYSLILLKGLGHLQILPFFKGMGDAIMMAFSTGSSAATLPVAMHCLQENLGVSKNISNFVLPLGLTMNMNGSAIFQAMSAIFIAKAYAIPLDLSAYITLLMTATMAAIGTAGVPGGGFVMLSAVLTSLGLPLEGLAILVGIDRLREMVTTVLNILGDAAVTVFIAKQEGELDERKYYHTELVEFEGKI</sequence>
<feature type="transmembrane region" description="Helical" evidence="8">
    <location>
        <begin position="75"/>
        <end position="96"/>
    </location>
</feature>
<proteinExistence type="predicted"/>
<evidence type="ECO:0000313" key="9">
    <source>
        <dbReference type="EMBL" id="KIC70958.1"/>
    </source>
</evidence>
<feature type="transmembrane region" description="Helical" evidence="8">
    <location>
        <begin position="183"/>
        <end position="208"/>
    </location>
</feature>
<feature type="transmembrane region" description="Helical" evidence="8">
    <location>
        <begin position="246"/>
        <end position="267"/>
    </location>
</feature>
<dbReference type="FunFam" id="1.10.3860.10:FF:000001">
    <property type="entry name" value="C4-dicarboxylate transport protein"/>
    <property type="match status" value="1"/>
</dbReference>
<comment type="caution">
    <text evidence="9">The sequence shown here is derived from an EMBL/GenBank/DDBJ whole genome shotgun (WGS) entry which is preliminary data.</text>
</comment>
<dbReference type="AlphaFoldDB" id="A0A0C1H7T9"/>
<keyword evidence="4 8" id="KW-0812">Transmembrane</keyword>
<reference evidence="9 10" key="1">
    <citation type="journal article" date="2014" name="Mol. Biol. Evol.">
        <title>Massive expansion of Ubiquitination-related gene families within the Chlamydiae.</title>
        <authorList>
            <person name="Domman D."/>
            <person name="Collingro A."/>
            <person name="Lagkouvardos I."/>
            <person name="Gehre L."/>
            <person name="Weinmaier T."/>
            <person name="Rattei T."/>
            <person name="Subtil A."/>
            <person name="Horn M."/>
        </authorList>
    </citation>
    <scope>NUCLEOTIDE SEQUENCE [LARGE SCALE GENOMIC DNA]</scope>
    <source>
        <strain evidence="9 10">EI2</strain>
    </source>
</reference>
<gene>
    <name evidence="9" type="primary">gltT</name>
    <name evidence="9" type="ORF">DB44_FE00090</name>
</gene>
<dbReference type="PANTHER" id="PTHR42865:SF7">
    <property type="entry name" value="PROTON_GLUTAMATE-ASPARTATE SYMPORTER"/>
    <property type="match status" value="1"/>
</dbReference>
<dbReference type="PRINTS" id="PR00173">
    <property type="entry name" value="EDTRNSPORT"/>
</dbReference>
<keyword evidence="5" id="KW-0769">Symport</keyword>